<organism evidence="1 2">
    <name type="scientific">Pseudomonas syringae pv. aceris</name>
    <dbReference type="NCBI Taxonomy" id="199198"/>
    <lineage>
        <taxon>Bacteria</taxon>
        <taxon>Pseudomonadati</taxon>
        <taxon>Pseudomonadota</taxon>
        <taxon>Gammaproteobacteria</taxon>
        <taxon>Pseudomonadales</taxon>
        <taxon>Pseudomonadaceae</taxon>
        <taxon>Pseudomonas</taxon>
        <taxon>Pseudomonas syringae</taxon>
    </lineage>
</organism>
<reference evidence="1 2" key="1">
    <citation type="submission" date="2015-09" db="EMBL/GenBank/DDBJ databases">
        <title>Genome announcement of multiple Pseudomonas syringae strains.</title>
        <authorList>
            <person name="Thakur S."/>
            <person name="Wang P.W."/>
            <person name="Gong Y."/>
            <person name="Weir B.S."/>
            <person name="Guttman D.S."/>
        </authorList>
    </citation>
    <scope>NUCLEOTIDE SEQUENCE [LARGE SCALE GENOMIC DNA]</scope>
    <source>
        <strain evidence="1 2">ICMP2802</strain>
    </source>
</reference>
<proteinExistence type="predicted"/>
<evidence type="ECO:0000313" key="2">
    <source>
        <dbReference type="Proteomes" id="UP000050297"/>
    </source>
</evidence>
<name>A0A0L8IRG8_PSESX</name>
<sequence length="38" mass="4387">MESAEKQFRVHHEFFVQATGESGVRAAWRTPVRGISRK</sequence>
<gene>
    <name evidence="1" type="ORF">ALO91_102576</name>
</gene>
<dbReference type="AlphaFoldDB" id="A0A0L8IRG8"/>
<evidence type="ECO:0000313" key="1">
    <source>
        <dbReference type="EMBL" id="KPW07010.1"/>
    </source>
</evidence>
<protein>
    <submittedName>
        <fullName evidence="1">Uncharacterized protein</fullName>
    </submittedName>
</protein>
<comment type="caution">
    <text evidence="1">The sequence shown here is derived from an EMBL/GenBank/DDBJ whole genome shotgun (WGS) entry which is preliminary data.</text>
</comment>
<accession>A0A0L8IRG8</accession>
<dbReference type="EMBL" id="LJPM01000641">
    <property type="protein sequence ID" value="KPW07010.1"/>
    <property type="molecule type" value="Genomic_DNA"/>
</dbReference>
<dbReference type="Proteomes" id="UP000050297">
    <property type="component" value="Unassembled WGS sequence"/>
</dbReference>